<evidence type="ECO:0000259" key="2">
    <source>
        <dbReference type="Pfam" id="PF04650"/>
    </source>
</evidence>
<reference evidence="3 4" key="1">
    <citation type="submission" date="2017-09" db="EMBL/GenBank/DDBJ databases">
        <title>Predominant Lactobacillus spp. isolated from feces of mice subjected to short-term calorie restriction.</title>
        <authorList>
            <person name="Zhang C."/>
            <person name="Zhao L."/>
            <person name="Pan F."/>
        </authorList>
    </citation>
    <scope>NUCLEOTIDE SEQUENCE [LARGE SCALE GENOMIC DNA]</scope>
    <source>
        <strain evidence="3 4">CR147</strain>
    </source>
</reference>
<dbReference type="GeneID" id="48467583"/>
<keyword evidence="1" id="KW-0732">Signal</keyword>
<protein>
    <recommendedName>
        <fullName evidence="2">YSIRK Gram-positive signal peptide domain-containing protein</fullName>
    </recommendedName>
</protein>
<dbReference type="EMBL" id="CP023565">
    <property type="protein sequence ID" value="AWZ39316.1"/>
    <property type="molecule type" value="Genomic_DNA"/>
</dbReference>
<evidence type="ECO:0000313" key="3">
    <source>
        <dbReference type="EMBL" id="AWZ39316.1"/>
    </source>
</evidence>
<dbReference type="AlphaFoldDB" id="A0AAD0KZK4"/>
<name>A0AAD0KZK4_9LACO</name>
<sequence>MLSRNNNKLLIHKLEPKKQRFAIRKISVGVASVLIGFTFAGFSGVSADEATTTTKDHLNCQIKLEKNYMLICNVLHEYF</sequence>
<proteinExistence type="predicted"/>
<dbReference type="RefSeq" id="WP_112286485.1">
    <property type="nucleotide sequence ID" value="NZ_CP023565.1"/>
</dbReference>
<evidence type="ECO:0000313" key="4">
    <source>
        <dbReference type="Proteomes" id="UP000250153"/>
    </source>
</evidence>
<dbReference type="Pfam" id="PF04650">
    <property type="entry name" value="YSIRK_signal"/>
    <property type="match status" value="1"/>
</dbReference>
<dbReference type="InterPro" id="IPR005877">
    <property type="entry name" value="YSIRK_signal_dom"/>
</dbReference>
<dbReference type="Proteomes" id="UP000250153">
    <property type="component" value="Chromosome"/>
</dbReference>
<dbReference type="NCBIfam" id="TIGR01168">
    <property type="entry name" value="YSIRK_signal"/>
    <property type="match status" value="1"/>
</dbReference>
<evidence type="ECO:0000256" key="1">
    <source>
        <dbReference type="ARBA" id="ARBA00022729"/>
    </source>
</evidence>
<feature type="domain" description="YSIRK Gram-positive signal peptide" evidence="2">
    <location>
        <begin position="17"/>
        <end position="38"/>
    </location>
</feature>
<accession>A0AAD0KZK4</accession>
<organism evidence="3 4">
    <name type="scientific">Ligilactobacillus murinus</name>
    <dbReference type="NCBI Taxonomy" id="1622"/>
    <lineage>
        <taxon>Bacteria</taxon>
        <taxon>Bacillati</taxon>
        <taxon>Bacillota</taxon>
        <taxon>Bacilli</taxon>
        <taxon>Lactobacillales</taxon>
        <taxon>Lactobacillaceae</taxon>
        <taxon>Ligilactobacillus</taxon>
    </lineage>
</organism>
<dbReference type="KEGG" id="lmur:CPS94_10495"/>
<gene>
    <name evidence="3" type="ORF">CPS94_10495</name>
</gene>